<keyword evidence="3 6" id="KW-0812">Transmembrane</keyword>
<feature type="transmembrane region" description="Helical" evidence="6">
    <location>
        <begin position="281"/>
        <end position="300"/>
    </location>
</feature>
<dbReference type="RefSeq" id="WP_100053265.1">
    <property type="nucleotide sequence ID" value="NZ_JAUZEA010000005.1"/>
</dbReference>
<dbReference type="AlphaFoldDB" id="A0AAP5F9N4"/>
<sequence length="472" mass="51784">MSLEKRALCVDLDGTLLRTDVLYESFLALLAKNPLYVLLIPFWLLKGKAALKRELAQRVALPPESLPYDERVLQILRTTSQRPRVLCTASDELLVAPIAEHLGLFEEVMCSNGRQNLAGHRKAEALVARFGEKGFDYLGNGSVDLDVWRHAASAMVVNGPAALSRRARDVVEVTDVLPPATAGLRTWVKALRIYQWMKNLLVLVPLFTAHRILDPEAGAQAIIAFLAFGLCASGVYVLNDLLDLTPDRMHPRKRNRPFAAGRIPILHGLLAAPLLTIGGLAIAFACSWQFAAVLAGYYTMTLSYSLKLKRIVMIDVILLAALYTVRIIGGSVAIGAEMSFWLLAFSMFIFLSLALLKRFAELESAKLSGKQTAIGRGYNVSDLSLIQSLGTSAGYIAVMVLALYINSPASLVLYHHPQVLWLLCPVLLYWISRVWLVAHRGHMHDDPIVFAVTDRASQIVGAVGVLVVLGAI</sequence>
<dbReference type="EMBL" id="JAVIAC010000005">
    <property type="protein sequence ID" value="MDQ7952435.1"/>
    <property type="molecule type" value="Genomic_DNA"/>
</dbReference>
<evidence type="ECO:0000256" key="6">
    <source>
        <dbReference type="SAM" id="Phobius"/>
    </source>
</evidence>
<dbReference type="InterPro" id="IPR044878">
    <property type="entry name" value="UbiA_sf"/>
</dbReference>
<comment type="subcellular location">
    <subcellularLocation>
        <location evidence="1">Membrane</location>
        <topology evidence="1">Multi-pass membrane protein</topology>
    </subcellularLocation>
</comment>
<evidence type="ECO:0000256" key="5">
    <source>
        <dbReference type="ARBA" id="ARBA00023136"/>
    </source>
</evidence>
<keyword evidence="4 6" id="KW-1133">Transmembrane helix</keyword>
<feature type="transmembrane region" description="Helical" evidence="6">
    <location>
        <begin position="380"/>
        <end position="406"/>
    </location>
</feature>
<dbReference type="NCBIfam" id="NF006088">
    <property type="entry name" value="PRK08238.1"/>
    <property type="match status" value="1"/>
</dbReference>
<dbReference type="InterPro" id="IPR000537">
    <property type="entry name" value="UbiA_prenyltransferase"/>
</dbReference>
<feature type="transmembrane region" description="Helical" evidence="6">
    <location>
        <begin position="418"/>
        <end position="436"/>
    </location>
</feature>
<feature type="transmembrane region" description="Helical" evidence="6">
    <location>
        <begin position="219"/>
        <end position="238"/>
    </location>
</feature>
<protein>
    <submittedName>
        <fullName evidence="7">UbiA family prenyltransferase</fullName>
    </submittedName>
</protein>
<dbReference type="InterPro" id="IPR036412">
    <property type="entry name" value="HAD-like_sf"/>
</dbReference>
<dbReference type="CDD" id="cd13963">
    <property type="entry name" value="PT_UbiA_2"/>
    <property type="match status" value="1"/>
</dbReference>
<feature type="transmembrane region" description="Helical" evidence="6">
    <location>
        <begin position="259"/>
        <end position="275"/>
    </location>
</feature>
<feature type="transmembrane region" description="Helical" evidence="6">
    <location>
        <begin position="340"/>
        <end position="359"/>
    </location>
</feature>
<proteinExistence type="predicted"/>
<dbReference type="Pfam" id="PF01040">
    <property type="entry name" value="UbiA"/>
    <property type="match status" value="1"/>
</dbReference>
<evidence type="ECO:0000313" key="7">
    <source>
        <dbReference type="EMBL" id="MDQ7952435.1"/>
    </source>
</evidence>
<dbReference type="Gene3D" id="3.40.50.1000">
    <property type="entry name" value="HAD superfamily/HAD-like"/>
    <property type="match status" value="1"/>
</dbReference>
<keyword evidence="2" id="KW-1003">Cell membrane</keyword>
<dbReference type="SUPFAM" id="SSF56784">
    <property type="entry name" value="HAD-like"/>
    <property type="match status" value="1"/>
</dbReference>
<dbReference type="GO" id="GO:0016765">
    <property type="term" value="F:transferase activity, transferring alkyl or aryl (other than methyl) groups"/>
    <property type="evidence" value="ECO:0007669"/>
    <property type="project" value="InterPro"/>
</dbReference>
<feature type="transmembrane region" description="Helical" evidence="6">
    <location>
        <begin position="26"/>
        <end position="45"/>
    </location>
</feature>
<organism evidence="7 8">
    <name type="scientific">Stenotrophomonas geniculata</name>
    <dbReference type="NCBI Taxonomy" id="86188"/>
    <lineage>
        <taxon>Bacteria</taxon>
        <taxon>Pseudomonadati</taxon>
        <taxon>Pseudomonadota</taxon>
        <taxon>Gammaproteobacteria</taxon>
        <taxon>Lysobacterales</taxon>
        <taxon>Lysobacteraceae</taxon>
        <taxon>Stenotrophomonas</taxon>
    </lineage>
</organism>
<accession>A0AAP5F9N4</accession>
<evidence type="ECO:0000256" key="3">
    <source>
        <dbReference type="ARBA" id="ARBA00022692"/>
    </source>
</evidence>
<dbReference type="GO" id="GO:0016020">
    <property type="term" value="C:membrane"/>
    <property type="evidence" value="ECO:0007669"/>
    <property type="project" value="UniProtKB-SubCell"/>
</dbReference>
<comment type="caution">
    <text evidence="7">The sequence shown here is derived from an EMBL/GenBank/DDBJ whole genome shotgun (WGS) entry which is preliminary data.</text>
</comment>
<dbReference type="Gene3D" id="1.10.357.140">
    <property type="entry name" value="UbiA prenyltransferase"/>
    <property type="match status" value="1"/>
</dbReference>
<reference evidence="7" key="1">
    <citation type="submission" date="2023-07" db="EMBL/GenBank/DDBJ databases">
        <authorList>
            <person name="Shahid S."/>
            <person name="Akbar M.Y."/>
            <person name="Ajmal W."/>
            <person name="Ansari A."/>
            <person name="Ghazanfar S."/>
        </authorList>
    </citation>
    <scope>NUCLEOTIDE SEQUENCE</scope>
    <source>
        <strain evidence="7">NIGAB</strain>
    </source>
</reference>
<feature type="transmembrane region" description="Helical" evidence="6">
    <location>
        <begin position="312"/>
        <end position="334"/>
    </location>
</feature>
<keyword evidence="5 6" id="KW-0472">Membrane</keyword>
<name>A0AAP5F9N4_9GAMM</name>
<gene>
    <name evidence="7" type="ORF">Q0031_11630</name>
</gene>
<dbReference type="InterPro" id="IPR023214">
    <property type="entry name" value="HAD_sf"/>
</dbReference>
<evidence type="ECO:0000256" key="1">
    <source>
        <dbReference type="ARBA" id="ARBA00004141"/>
    </source>
</evidence>
<evidence type="ECO:0000256" key="4">
    <source>
        <dbReference type="ARBA" id="ARBA00022989"/>
    </source>
</evidence>
<dbReference type="Proteomes" id="UP001240529">
    <property type="component" value="Unassembled WGS sequence"/>
</dbReference>
<evidence type="ECO:0000256" key="2">
    <source>
        <dbReference type="ARBA" id="ARBA00022475"/>
    </source>
</evidence>
<evidence type="ECO:0000313" key="8">
    <source>
        <dbReference type="Proteomes" id="UP001240529"/>
    </source>
</evidence>